<feature type="region of interest" description="Disordered" evidence="1">
    <location>
        <begin position="61"/>
        <end position="84"/>
    </location>
</feature>
<feature type="compositionally biased region" description="Polar residues" evidence="1">
    <location>
        <begin position="106"/>
        <end position="117"/>
    </location>
</feature>
<feature type="compositionally biased region" description="Low complexity" evidence="1">
    <location>
        <begin position="63"/>
        <end position="77"/>
    </location>
</feature>
<dbReference type="EMBL" id="JACGCI010000181">
    <property type="protein sequence ID" value="KAF6742521.1"/>
    <property type="molecule type" value="Genomic_DNA"/>
</dbReference>
<dbReference type="Proteomes" id="UP000521943">
    <property type="component" value="Unassembled WGS sequence"/>
</dbReference>
<evidence type="ECO:0000256" key="1">
    <source>
        <dbReference type="SAM" id="MobiDB-lite"/>
    </source>
</evidence>
<feature type="region of interest" description="Disordered" evidence="1">
    <location>
        <begin position="1"/>
        <end position="49"/>
    </location>
</feature>
<feature type="region of interest" description="Disordered" evidence="1">
    <location>
        <begin position="106"/>
        <end position="134"/>
    </location>
</feature>
<protein>
    <submittedName>
        <fullName evidence="2">Uncharacterized protein</fullName>
    </submittedName>
</protein>
<name>A0A8H6LVC5_9AGAR</name>
<dbReference type="OrthoDB" id="3129563at2759"/>
<proteinExistence type="predicted"/>
<evidence type="ECO:0000313" key="3">
    <source>
        <dbReference type="Proteomes" id="UP000521943"/>
    </source>
</evidence>
<organism evidence="2 3">
    <name type="scientific">Ephemerocybe angulata</name>
    <dbReference type="NCBI Taxonomy" id="980116"/>
    <lineage>
        <taxon>Eukaryota</taxon>
        <taxon>Fungi</taxon>
        <taxon>Dikarya</taxon>
        <taxon>Basidiomycota</taxon>
        <taxon>Agaricomycotina</taxon>
        <taxon>Agaricomycetes</taxon>
        <taxon>Agaricomycetidae</taxon>
        <taxon>Agaricales</taxon>
        <taxon>Agaricineae</taxon>
        <taxon>Psathyrellaceae</taxon>
        <taxon>Ephemerocybe</taxon>
    </lineage>
</organism>
<comment type="caution">
    <text evidence="2">The sequence shown here is derived from an EMBL/GenBank/DDBJ whole genome shotgun (WGS) entry which is preliminary data.</text>
</comment>
<evidence type="ECO:0000313" key="2">
    <source>
        <dbReference type="EMBL" id="KAF6742521.1"/>
    </source>
</evidence>
<feature type="compositionally biased region" description="Polar residues" evidence="1">
    <location>
        <begin position="1"/>
        <end position="29"/>
    </location>
</feature>
<gene>
    <name evidence="2" type="ORF">DFP72DRAFT_1081825</name>
</gene>
<dbReference type="AlphaFoldDB" id="A0A8H6LVC5"/>
<keyword evidence="3" id="KW-1185">Reference proteome</keyword>
<reference evidence="2 3" key="1">
    <citation type="submission" date="2020-07" db="EMBL/GenBank/DDBJ databases">
        <title>Comparative genomics of pyrophilous fungi reveals a link between fire events and developmental genes.</title>
        <authorList>
            <consortium name="DOE Joint Genome Institute"/>
            <person name="Steindorff A.S."/>
            <person name="Carver A."/>
            <person name="Calhoun S."/>
            <person name="Stillman K."/>
            <person name="Liu H."/>
            <person name="Lipzen A."/>
            <person name="Pangilinan J."/>
            <person name="Labutti K."/>
            <person name="Bruns T.D."/>
            <person name="Grigoriev I.V."/>
        </authorList>
    </citation>
    <scope>NUCLEOTIDE SEQUENCE [LARGE SCALE GENOMIC DNA]</scope>
    <source>
        <strain evidence="2 3">CBS 144469</strain>
    </source>
</reference>
<accession>A0A8H6LVC5</accession>
<sequence length="365" mass="40555">MTAHSTCSTVEYPNPDTLTPTPATGSPTPDTGVGHRHLHPTPKNPTGKQRWEYYTETVEYPDPDTLTLTPDTGAPTPNTGTRVPQHLQRTLEGPHRKYTLEILHTTTVESDSDTLTPTPRHRHPDTDTPTLAQHPPAPIAQVLRLRICVDLPFAECAYAVAHAEDVARGTKIIEEYIYDVPIGAWSRCRSKKWRRRAGVGHGVELEVSMHPWRGLLSLSLRPIRHLLLSRTRVTLIHLCSLVPVLRPFQALQSISHRNGAGITQRALDKWPAAWDQKGWEEGGTEDYGSLSWGGRDWTLYRSLSSAQMSSPATGISTTTNATPPIAQDGVIASASYCFHEYEYDARVGDEEETVVPYVSVAFEFE</sequence>